<evidence type="ECO:0000313" key="3">
    <source>
        <dbReference type="Proteomes" id="UP001187192"/>
    </source>
</evidence>
<comment type="caution">
    <text evidence="2">The sequence shown here is derived from an EMBL/GenBank/DDBJ whole genome shotgun (WGS) entry which is preliminary data.</text>
</comment>
<evidence type="ECO:0000256" key="1">
    <source>
        <dbReference type="SAM" id="MobiDB-lite"/>
    </source>
</evidence>
<feature type="region of interest" description="Disordered" evidence="1">
    <location>
        <begin position="1"/>
        <end position="24"/>
    </location>
</feature>
<name>A0AA88AMM9_FICCA</name>
<dbReference type="Proteomes" id="UP001187192">
    <property type="component" value="Unassembled WGS sequence"/>
</dbReference>
<protein>
    <submittedName>
        <fullName evidence="2">Uncharacterized protein</fullName>
    </submittedName>
</protein>
<reference evidence="2" key="1">
    <citation type="submission" date="2023-07" db="EMBL/GenBank/DDBJ databases">
        <title>draft genome sequence of fig (Ficus carica).</title>
        <authorList>
            <person name="Takahashi T."/>
            <person name="Nishimura K."/>
        </authorList>
    </citation>
    <scope>NUCLEOTIDE SEQUENCE</scope>
</reference>
<keyword evidence="3" id="KW-1185">Reference proteome</keyword>
<organism evidence="2 3">
    <name type="scientific">Ficus carica</name>
    <name type="common">Common fig</name>
    <dbReference type="NCBI Taxonomy" id="3494"/>
    <lineage>
        <taxon>Eukaryota</taxon>
        <taxon>Viridiplantae</taxon>
        <taxon>Streptophyta</taxon>
        <taxon>Embryophyta</taxon>
        <taxon>Tracheophyta</taxon>
        <taxon>Spermatophyta</taxon>
        <taxon>Magnoliopsida</taxon>
        <taxon>eudicotyledons</taxon>
        <taxon>Gunneridae</taxon>
        <taxon>Pentapetalae</taxon>
        <taxon>rosids</taxon>
        <taxon>fabids</taxon>
        <taxon>Rosales</taxon>
        <taxon>Moraceae</taxon>
        <taxon>Ficeae</taxon>
        <taxon>Ficus</taxon>
    </lineage>
</organism>
<dbReference type="EMBL" id="BTGU01000047">
    <property type="protein sequence ID" value="GMN53752.1"/>
    <property type="molecule type" value="Genomic_DNA"/>
</dbReference>
<proteinExistence type="predicted"/>
<evidence type="ECO:0000313" key="2">
    <source>
        <dbReference type="EMBL" id="GMN53752.1"/>
    </source>
</evidence>
<dbReference type="AlphaFoldDB" id="A0AA88AMM9"/>
<sequence length="82" mass="8683">MKKNNKVAPHECKPRSGSPTDQVNNCTKSAKLLRAGSPWAPHLSQPVHQSMNGTPKAIGALLFPGPHLCGSGPGDFPRQNST</sequence>
<gene>
    <name evidence="2" type="ORF">TIFTF001_022877</name>
</gene>
<accession>A0AA88AMM9</accession>